<dbReference type="PANTHER" id="PTHR37804">
    <property type="entry name" value="CDAA REGULATORY PROTEIN CDAR"/>
    <property type="match status" value="1"/>
</dbReference>
<dbReference type="Gene3D" id="2.170.120.30">
    <property type="match status" value="2"/>
</dbReference>
<organism evidence="2 3">
    <name type="scientific">[Clostridium] citroniae WAL-19142</name>
    <dbReference type="NCBI Taxonomy" id="742734"/>
    <lineage>
        <taxon>Bacteria</taxon>
        <taxon>Bacillati</taxon>
        <taxon>Bacillota</taxon>
        <taxon>Clostridia</taxon>
        <taxon>Lachnospirales</taxon>
        <taxon>Lachnospiraceae</taxon>
        <taxon>Enterocloster</taxon>
    </lineage>
</organism>
<dbReference type="Gene3D" id="2.170.120.40">
    <property type="entry name" value="YbbR-like domain"/>
    <property type="match status" value="2"/>
</dbReference>
<evidence type="ECO:0000256" key="1">
    <source>
        <dbReference type="SAM" id="MobiDB-lite"/>
    </source>
</evidence>
<dbReference type="Pfam" id="PF07949">
    <property type="entry name" value="YbbR"/>
    <property type="match status" value="1"/>
</dbReference>
<dbReference type="Proteomes" id="UP000037392">
    <property type="component" value="Unassembled WGS sequence"/>
</dbReference>
<dbReference type="AlphaFoldDB" id="A0A0J9BZ77"/>
<evidence type="ECO:0008006" key="4">
    <source>
        <dbReference type="Google" id="ProtNLM"/>
    </source>
</evidence>
<comment type="caution">
    <text evidence="2">The sequence shown here is derived from an EMBL/GenBank/DDBJ whole genome shotgun (WGS) entry which is preliminary data.</text>
</comment>
<feature type="compositionally biased region" description="Polar residues" evidence="1">
    <location>
        <begin position="415"/>
        <end position="424"/>
    </location>
</feature>
<accession>A0A0J9BZ77</accession>
<dbReference type="GeneID" id="93162455"/>
<dbReference type="InterPro" id="IPR053154">
    <property type="entry name" value="c-di-AMP_regulator"/>
</dbReference>
<gene>
    <name evidence="2" type="ORF">HMPREF9470_03013</name>
</gene>
<dbReference type="EMBL" id="ADLK01000024">
    <property type="protein sequence ID" value="KMW18103.1"/>
    <property type="molecule type" value="Genomic_DNA"/>
</dbReference>
<dbReference type="RefSeq" id="WP_048930143.1">
    <property type="nucleotide sequence ID" value="NZ_KQ235879.1"/>
</dbReference>
<reference evidence="2 3" key="1">
    <citation type="submission" date="2011-04" db="EMBL/GenBank/DDBJ databases">
        <title>The Genome Sequence of Clostridium citroniae WAL-19142.</title>
        <authorList>
            <consortium name="The Broad Institute Genome Sequencing Platform"/>
            <person name="Earl A."/>
            <person name="Ward D."/>
            <person name="Feldgarden M."/>
            <person name="Gevers D."/>
            <person name="Warren Y.A."/>
            <person name="Tyrrell K.L."/>
            <person name="Citron D.M."/>
            <person name="Goldstein E.J."/>
            <person name="Daigneault M."/>
            <person name="Allen-Vercoe E."/>
            <person name="Young S.K."/>
            <person name="Zeng Q."/>
            <person name="Gargeya S."/>
            <person name="Fitzgerald M."/>
            <person name="Haas B."/>
            <person name="Abouelleil A."/>
            <person name="Alvarado L."/>
            <person name="Arachchi H.M."/>
            <person name="Berlin A."/>
            <person name="Brown A."/>
            <person name="Chapman S.B."/>
            <person name="Chen Z."/>
            <person name="Dunbar C."/>
            <person name="Freedman E."/>
            <person name="Gearin G."/>
            <person name="Gellesch M."/>
            <person name="Goldberg J."/>
            <person name="Griggs A."/>
            <person name="Gujja S."/>
            <person name="Heilman E.R."/>
            <person name="Heiman D."/>
            <person name="Howarth C."/>
            <person name="Larson L."/>
            <person name="Lui A."/>
            <person name="MacDonald P.J."/>
            <person name="Mehta T."/>
            <person name="Montmayeur A."/>
            <person name="Murphy C."/>
            <person name="Neiman D."/>
            <person name="Pearson M."/>
            <person name="Priest M."/>
            <person name="Roberts A."/>
            <person name="Saif S."/>
            <person name="Shea T."/>
            <person name="Shenoy N."/>
            <person name="Sisk P."/>
            <person name="Stolte C."/>
            <person name="Sykes S."/>
            <person name="White J."/>
            <person name="Yandava C."/>
            <person name="Wortman J."/>
            <person name="Nusbaum C."/>
            <person name="Birren B."/>
        </authorList>
    </citation>
    <scope>NUCLEOTIDE SEQUENCE [LARGE SCALE GENOMIC DNA]</scope>
    <source>
        <strain evidence="2 3">WAL-19142</strain>
    </source>
</reference>
<feature type="region of interest" description="Disordered" evidence="1">
    <location>
        <begin position="407"/>
        <end position="439"/>
    </location>
</feature>
<dbReference type="PATRIC" id="fig|742734.4.peg.3225"/>
<evidence type="ECO:0000313" key="2">
    <source>
        <dbReference type="EMBL" id="KMW18103.1"/>
    </source>
</evidence>
<name>A0A0J9BZ77_9FIRM</name>
<proteinExistence type="predicted"/>
<protein>
    <recommendedName>
        <fullName evidence="4">YbbR-like protein</fullName>
    </recommendedName>
</protein>
<dbReference type="InterPro" id="IPR012505">
    <property type="entry name" value="YbbR"/>
</dbReference>
<dbReference type="OrthoDB" id="2111604at2"/>
<evidence type="ECO:0000313" key="3">
    <source>
        <dbReference type="Proteomes" id="UP000037392"/>
    </source>
</evidence>
<sequence>MEKKLSNNLGLKILSVFLAFFVWLAVVNISNPEKPGSQEVTLEILNDDVLEASGKTYELMGDRSTVTISYKVRTLDSANIKPTDFRAYIDLADMYEPTGAVPVKVEVKNNKVQSVVAKPSVIRVDTEDLQRKPFDLEVKVEGESESGYDIGIPTISPTYVYVSGPVSVVGRISTVGIRIKAEGANSDLSGTEQVRCFDANDNELTQLDDRVTFSRSEIDYTLPILKKKNLTLIFETEGKVAEGYRYTGIESSSNSVEVNGLKSDLAGANSVTIPKTELNMDGATGDKEVTIDLNKYLPEGVTLADPDSNEIKVVIKVEALENRTYELPVSQIQQVGASGQYEYEYDRDSVNVIIRGLKEDLDQLTPADIQAEMDVSGMEPGIHTGVVSFVLGDAYELMSSNNIQVTVTEKGPSGTGETTQGESQPETEDEDSPKETTGA</sequence>
<dbReference type="PANTHER" id="PTHR37804:SF1">
    <property type="entry name" value="CDAA REGULATORY PROTEIN CDAR"/>
    <property type="match status" value="1"/>
</dbReference>